<sequence length="66" mass="7159">MTKLQQIIRNTVAREGRMLINVGTGSPATMGTIRALIRAGYDCHQRGFNGLNAVWEIVGTAAQTND</sequence>
<name>A0A6J7WR91_9CAUD</name>
<accession>A0A6J7WR91</accession>
<gene>
    <name evidence="1" type="ORF">UFOVP229_44</name>
</gene>
<protein>
    <submittedName>
        <fullName evidence="1">Uncharacterized protein</fullName>
    </submittedName>
</protein>
<reference evidence="1" key="1">
    <citation type="submission" date="2020-05" db="EMBL/GenBank/DDBJ databases">
        <authorList>
            <person name="Chiriac C."/>
            <person name="Salcher M."/>
            <person name="Ghai R."/>
            <person name="Kavagutti S V."/>
        </authorList>
    </citation>
    <scope>NUCLEOTIDE SEQUENCE</scope>
</reference>
<proteinExistence type="predicted"/>
<organism evidence="1">
    <name type="scientific">uncultured Caudovirales phage</name>
    <dbReference type="NCBI Taxonomy" id="2100421"/>
    <lineage>
        <taxon>Viruses</taxon>
        <taxon>Duplodnaviria</taxon>
        <taxon>Heunggongvirae</taxon>
        <taxon>Uroviricota</taxon>
        <taxon>Caudoviricetes</taxon>
        <taxon>Peduoviridae</taxon>
        <taxon>Maltschvirus</taxon>
        <taxon>Maltschvirus maltsch</taxon>
    </lineage>
</organism>
<evidence type="ECO:0000313" key="1">
    <source>
        <dbReference type="EMBL" id="CAB5219232.1"/>
    </source>
</evidence>
<dbReference type="EMBL" id="LR798271">
    <property type="protein sequence ID" value="CAB5219232.1"/>
    <property type="molecule type" value="Genomic_DNA"/>
</dbReference>